<feature type="region of interest" description="Disordered" evidence="8">
    <location>
        <begin position="1446"/>
        <end position="1548"/>
    </location>
</feature>
<feature type="domain" description="JmjN" evidence="11">
    <location>
        <begin position="19"/>
        <end position="60"/>
    </location>
</feature>
<dbReference type="Proteomes" id="UP000002630">
    <property type="component" value="Linkage Group LG11"/>
</dbReference>
<dbReference type="eggNOG" id="KOG1246">
    <property type="taxonomic scope" value="Eukaryota"/>
</dbReference>
<comment type="subcellular location">
    <subcellularLocation>
        <location evidence="1">Nucleus</location>
    </subcellularLocation>
</comment>
<evidence type="ECO:0000313" key="14">
    <source>
        <dbReference type="Proteomes" id="UP000002630"/>
    </source>
</evidence>
<evidence type="ECO:0000313" key="13">
    <source>
        <dbReference type="EMBL" id="CBN79746.1"/>
    </source>
</evidence>
<dbReference type="SUPFAM" id="SSF57903">
    <property type="entry name" value="FYVE/PHD zinc finger"/>
    <property type="match status" value="1"/>
</dbReference>
<dbReference type="GO" id="GO:0003677">
    <property type="term" value="F:DNA binding"/>
    <property type="evidence" value="ECO:0007669"/>
    <property type="project" value="InterPro"/>
</dbReference>
<feature type="region of interest" description="Disordered" evidence="8">
    <location>
        <begin position="1605"/>
        <end position="1695"/>
    </location>
</feature>
<evidence type="ECO:0000256" key="2">
    <source>
        <dbReference type="ARBA" id="ARBA00022723"/>
    </source>
</evidence>
<dbReference type="Gene3D" id="3.30.40.10">
    <property type="entry name" value="Zinc/RING finger domain, C3HC4 (zinc finger)"/>
    <property type="match status" value="1"/>
</dbReference>
<feature type="compositionally biased region" description="Low complexity" evidence="8">
    <location>
        <begin position="543"/>
        <end position="554"/>
    </location>
</feature>
<evidence type="ECO:0000256" key="5">
    <source>
        <dbReference type="ARBA" id="ARBA00023004"/>
    </source>
</evidence>
<name>D8LES6_ECTSI</name>
<keyword evidence="2" id="KW-0479">Metal-binding</keyword>
<dbReference type="GO" id="GO:0008270">
    <property type="term" value="F:zinc ion binding"/>
    <property type="evidence" value="ECO:0007669"/>
    <property type="project" value="UniProtKB-KW"/>
</dbReference>
<feature type="region of interest" description="Disordered" evidence="8">
    <location>
        <begin position="255"/>
        <end position="298"/>
    </location>
</feature>
<accession>D8LES6</accession>
<dbReference type="GO" id="GO:0000785">
    <property type="term" value="C:chromatin"/>
    <property type="evidence" value="ECO:0007669"/>
    <property type="project" value="TreeGrafter"/>
</dbReference>
<keyword evidence="4" id="KW-0862">Zinc</keyword>
<dbReference type="InterPro" id="IPR001606">
    <property type="entry name" value="ARID_dom"/>
</dbReference>
<dbReference type="Pfam" id="PF01388">
    <property type="entry name" value="ARID"/>
    <property type="match status" value="1"/>
</dbReference>
<dbReference type="Pfam" id="PF02373">
    <property type="entry name" value="JmjC"/>
    <property type="match status" value="1"/>
</dbReference>
<sequence length="1695" mass="175008">MDATAVDSGEAKLEGVDEAPCYYPTTAQFAEPLEFIASIRPEAERYGICRICPPPGWKPAFAHKPDKLKFATKEQDLGKLAGGQRLRRKFTENLRKFLFLIGKPMEAARGGKVFIDSHNSSHGCGPVDMFRLFKEVQRIGGHEAVTRDGGWVALAERMGFDSKAIGLQDAYCTYLADFEAVHDGKGLDFDGVVYTPTVYREKPSVEADIRVGMTLWHFLEEDHGAGRCYHGTVKALRGASNCIVEYDLAERFPEPHGRDGSWDAAGGGGGSAAARGGGSSNGDSAVGGWSGAGSHLDSEGRWSRNFRASSCEEVEPFRVTLPKTQLSTLILNGKSPAAAKLAAHGVVCEVCSIAAASKNVLVVCVACDSAYHLGCVEPALPRMPFHDWFCGDCATDGNTAEDLARGPSGLFSSSTSSPSLPFVSSPSPKKTSKHVAAGSISKPPSVSKLPAAEAAAAAAAEGGDTSTPAADMPGGSGESDASAATPEKQRAPGSAVGNDSVGTRKRAEAVSPRPKRAESAAAAAAAPRAENGKSSAGGGGGPAAATSTGAAAATLNTPKKEEEEEDGSSSEGGGAEGGASLSAARMRGVSRMKGRALKYGFGNGGVFTLKEFALMADGWRSSYLARRGLGDEATEAEMEAEFWKLVGPDPPEEDVKVLYGSDLDTGAVGSGFPWTRGAVAAPGKPAVEQTERRKPRRGPGTREWDYTSYEGHSYEEDAWNLNCLPTSDGSLLQFLGTQIQGVMVPWLYVGMAFSAFCWHNEDHYLYSINYLHAGSPKRWYGVPGSMAEKFETTVQLMFPELFEAHPDLLMQLVTMAHPTEVSKRGVPVSSTTQREGEFVLTFPQAYHAGFNMGTNCAEAVNFAPPDWIPWGNAAQERYRLHKRKPVFSHEGLVLSLVDILAKNAGDGVHASEELTRFLRNELTVLATHQEEMTKQAQQMGCTRFEPMEKLVERLHGGRKATASTEATAAATSIVRRSSSTCGDKGNGCADGEGASGGGGILEGLATGSAVRGPQCSVCDQYCFLTAVVCDTCDSGGLGRGAPARASSGGGGGGSGGSPSVYGGAAAAARRRHQRRRFACGRHIAELCACPASEYTFYQRKDEAQLRRSAKDLTSSEEYTETWVEEARLALAAAKSTGGGMVNGFRPVKGAKGSGGSSREDGASQLPRENGTGGGGGVGKVKLEAQPSSGKADGDSVRPRPANGTDCSSSSDGAAEREEEETEDLQLSNSSGSSMSVDEDEAPLPSSLLPAGWNERPSLSYIGDLIRVGEELGAPEQTLESLREIVDACAGWVKTIEGILGPDGTATTSDTCAAAVSLFGSAKRAAVAAAAAAAATGGGDDADGGGRGGRSGGGGSQRNGGVRGENGGSTTVVKRKEQVPFHKAIKLLSTEGKLPGRPVDTTERLCVAIIAACRLRLQVRSLLGLGEDEHTTAARAMCLTIQEAGRTASPVELASRSVRRHPENGTGGAGDGSGESKTSGGGATGGPRGSSPCRGQGGGSNGSSAAPCSGADSGAASEAPTATSSRPGSSRTRTRTNVSAPTGTLAAERGTWKLQPWRLWPVHQPAAAALVEPCVSSVVAVPELALLRKALAALADRTDKALRMMEGGTSSASESCGVKRGRGGATVGVGGDSAGDGGGARGRSRGSGGGGGGGGGGKVKPSGAPAAVAGSSRGGGGAGGGVLLGAAHKRRRHDDS</sequence>
<keyword evidence="6" id="KW-0539">Nucleus</keyword>
<keyword evidence="5" id="KW-0408">Iron</keyword>
<dbReference type="PROSITE" id="PS01359">
    <property type="entry name" value="ZF_PHD_1"/>
    <property type="match status" value="1"/>
</dbReference>
<dbReference type="InterPro" id="IPR001965">
    <property type="entry name" value="Znf_PHD"/>
</dbReference>
<dbReference type="EMBL" id="FN648000">
    <property type="protein sequence ID" value="CBN79746.1"/>
    <property type="molecule type" value="Genomic_DNA"/>
</dbReference>
<dbReference type="PANTHER" id="PTHR10694">
    <property type="entry name" value="LYSINE-SPECIFIC DEMETHYLASE"/>
    <property type="match status" value="1"/>
</dbReference>
<dbReference type="PROSITE" id="PS50016">
    <property type="entry name" value="ZF_PHD_2"/>
    <property type="match status" value="1"/>
</dbReference>
<dbReference type="PROSITE" id="PS51183">
    <property type="entry name" value="JMJN"/>
    <property type="match status" value="1"/>
</dbReference>
<feature type="compositionally biased region" description="Gly residues" evidence="8">
    <location>
        <begin position="1671"/>
        <end position="1682"/>
    </location>
</feature>
<dbReference type="GO" id="GO:0141052">
    <property type="term" value="F:histone H3 demethylase activity"/>
    <property type="evidence" value="ECO:0007669"/>
    <property type="project" value="UniProtKB-ARBA"/>
</dbReference>
<dbReference type="Pfam" id="PF02375">
    <property type="entry name" value="JmjN"/>
    <property type="match status" value="1"/>
</dbReference>
<feature type="compositionally biased region" description="Low complexity" evidence="8">
    <location>
        <begin position="1658"/>
        <end position="1670"/>
    </location>
</feature>
<dbReference type="GO" id="GO:0005634">
    <property type="term" value="C:nucleus"/>
    <property type="evidence" value="ECO:0007669"/>
    <property type="project" value="UniProtKB-SubCell"/>
</dbReference>
<dbReference type="SMART" id="SM00545">
    <property type="entry name" value="JmjN"/>
    <property type="match status" value="1"/>
</dbReference>
<evidence type="ECO:0000256" key="8">
    <source>
        <dbReference type="SAM" id="MobiDB-lite"/>
    </source>
</evidence>
<dbReference type="InterPro" id="IPR013083">
    <property type="entry name" value="Znf_RING/FYVE/PHD"/>
</dbReference>
<reference evidence="13 14" key="1">
    <citation type="journal article" date="2010" name="Nature">
        <title>The Ectocarpus genome and the independent evolution of multicellularity in brown algae.</title>
        <authorList>
            <person name="Cock J.M."/>
            <person name="Sterck L."/>
            <person name="Rouze P."/>
            <person name="Scornet D."/>
            <person name="Allen A.E."/>
            <person name="Amoutzias G."/>
            <person name="Anthouard V."/>
            <person name="Artiguenave F."/>
            <person name="Aury J.M."/>
            <person name="Badger J.H."/>
            <person name="Beszteri B."/>
            <person name="Billiau K."/>
            <person name="Bonnet E."/>
            <person name="Bothwell J.H."/>
            <person name="Bowler C."/>
            <person name="Boyen C."/>
            <person name="Brownlee C."/>
            <person name="Carrano C.J."/>
            <person name="Charrier B."/>
            <person name="Cho G.Y."/>
            <person name="Coelho S.M."/>
            <person name="Collen J."/>
            <person name="Corre E."/>
            <person name="Da Silva C."/>
            <person name="Delage L."/>
            <person name="Delaroque N."/>
            <person name="Dittami S.M."/>
            <person name="Doulbeau S."/>
            <person name="Elias M."/>
            <person name="Farnham G."/>
            <person name="Gachon C.M."/>
            <person name="Gschloessl B."/>
            <person name="Heesch S."/>
            <person name="Jabbari K."/>
            <person name="Jubin C."/>
            <person name="Kawai H."/>
            <person name="Kimura K."/>
            <person name="Kloareg B."/>
            <person name="Kupper F.C."/>
            <person name="Lang D."/>
            <person name="Le Bail A."/>
            <person name="Leblanc C."/>
            <person name="Lerouge P."/>
            <person name="Lohr M."/>
            <person name="Lopez P.J."/>
            <person name="Martens C."/>
            <person name="Maumus F."/>
            <person name="Michel G."/>
            <person name="Miranda-Saavedra D."/>
            <person name="Morales J."/>
            <person name="Moreau H."/>
            <person name="Motomura T."/>
            <person name="Nagasato C."/>
            <person name="Napoli C.A."/>
            <person name="Nelson D.R."/>
            <person name="Nyvall-Collen P."/>
            <person name="Peters A.F."/>
            <person name="Pommier C."/>
            <person name="Potin P."/>
            <person name="Poulain J."/>
            <person name="Quesneville H."/>
            <person name="Read B."/>
            <person name="Rensing S.A."/>
            <person name="Ritter A."/>
            <person name="Rousvoal S."/>
            <person name="Samanta M."/>
            <person name="Samson G."/>
            <person name="Schroeder D.C."/>
            <person name="Segurens B."/>
            <person name="Strittmatter M."/>
            <person name="Tonon T."/>
            <person name="Tregear J.W."/>
            <person name="Valentin K."/>
            <person name="von Dassow P."/>
            <person name="Yamagishi T."/>
            <person name="Van de Peer Y."/>
            <person name="Wincker P."/>
        </authorList>
    </citation>
    <scope>NUCLEOTIDE SEQUENCE [LARGE SCALE GENOMIC DNA]</scope>
    <source>
        <strain evidence="14">Ec32 / CCAP1310/4</strain>
    </source>
</reference>
<dbReference type="SMART" id="SM00558">
    <property type="entry name" value="JmjC"/>
    <property type="match status" value="1"/>
</dbReference>
<dbReference type="InterPro" id="IPR003349">
    <property type="entry name" value="JmjN"/>
</dbReference>
<dbReference type="CDD" id="cd16100">
    <property type="entry name" value="ARID"/>
    <property type="match status" value="1"/>
</dbReference>
<dbReference type="Pfam" id="PF00628">
    <property type="entry name" value="PHD"/>
    <property type="match status" value="1"/>
</dbReference>
<evidence type="ECO:0000259" key="10">
    <source>
        <dbReference type="PROSITE" id="PS51011"/>
    </source>
</evidence>
<feature type="compositionally biased region" description="Low complexity" evidence="8">
    <location>
        <begin position="406"/>
        <end position="428"/>
    </location>
</feature>
<dbReference type="SUPFAM" id="SSF51197">
    <property type="entry name" value="Clavaminate synthase-like"/>
    <property type="match status" value="1"/>
</dbReference>
<dbReference type="STRING" id="2880.D8LES6"/>
<evidence type="ECO:0008006" key="15">
    <source>
        <dbReference type="Google" id="ProtNLM"/>
    </source>
</evidence>
<feature type="compositionally biased region" description="Gly residues" evidence="8">
    <location>
        <begin position="1047"/>
        <end position="1056"/>
    </location>
</feature>
<dbReference type="InParanoid" id="D8LES6"/>
<feature type="compositionally biased region" description="Low complexity" evidence="8">
    <location>
        <begin position="1501"/>
        <end position="1510"/>
    </location>
</feature>
<feature type="region of interest" description="Disordered" evidence="8">
    <location>
        <begin position="404"/>
        <end position="580"/>
    </location>
</feature>
<feature type="region of interest" description="Disordered" evidence="8">
    <location>
        <begin position="1136"/>
        <end position="1252"/>
    </location>
</feature>
<dbReference type="InterPro" id="IPR019787">
    <property type="entry name" value="Znf_PHD-finger"/>
</dbReference>
<dbReference type="EMBL" id="FN649736">
    <property type="protein sequence ID" value="CBN79746.1"/>
    <property type="molecule type" value="Genomic_DNA"/>
</dbReference>
<evidence type="ECO:0000256" key="3">
    <source>
        <dbReference type="ARBA" id="ARBA00022771"/>
    </source>
</evidence>
<dbReference type="OMA" id="CHELAVI"/>
<feature type="region of interest" description="Disordered" evidence="8">
    <location>
        <begin position="681"/>
        <end position="704"/>
    </location>
</feature>
<feature type="domain" description="JmjC" evidence="12">
    <location>
        <begin position="713"/>
        <end position="879"/>
    </location>
</feature>
<feature type="compositionally biased region" description="Gly residues" evidence="8">
    <location>
        <begin position="1464"/>
        <end position="1487"/>
    </location>
</feature>
<evidence type="ECO:0000259" key="12">
    <source>
        <dbReference type="PROSITE" id="PS51184"/>
    </source>
</evidence>
<feature type="domain" description="ARID" evidence="10">
    <location>
        <begin position="84"/>
        <end position="183"/>
    </location>
</feature>
<feature type="compositionally biased region" description="Low complexity" evidence="8">
    <location>
        <begin position="519"/>
        <end position="529"/>
    </location>
</feature>
<feature type="region of interest" description="Disordered" evidence="8">
    <location>
        <begin position="1335"/>
        <end position="1375"/>
    </location>
</feature>
<dbReference type="Gene3D" id="2.60.120.650">
    <property type="entry name" value="Cupin"/>
    <property type="match status" value="2"/>
</dbReference>
<feature type="compositionally biased region" description="Gly residues" evidence="8">
    <location>
        <begin position="1622"/>
        <end position="1657"/>
    </location>
</feature>
<feature type="compositionally biased region" description="Low complexity" evidence="8">
    <location>
        <begin position="451"/>
        <end position="461"/>
    </location>
</feature>
<dbReference type="OrthoDB" id="200691at2759"/>
<dbReference type="InterPro" id="IPR003347">
    <property type="entry name" value="JmjC_dom"/>
</dbReference>
<organism evidence="13 14">
    <name type="scientific">Ectocarpus siliculosus</name>
    <name type="common">Brown alga</name>
    <name type="synonym">Conferva siliculosa</name>
    <dbReference type="NCBI Taxonomy" id="2880"/>
    <lineage>
        <taxon>Eukaryota</taxon>
        <taxon>Sar</taxon>
        <taxon>Stramenopiles</taxon>
        <taxon>Ochrophyta</taxon>
        <taxon>PX clade</taxon>
        <taxon>Phaeophyceae</taxon>
        <taxon>Ectocarpales</taxon>
        <taxon>Ectocarpaceae</taxon>
        <taxon>Ectocarpus</taxon>
    </lineage>
</organism>
<dbReference type="InterPro" id="IPR011011">
    <property type="entry name" value="Znf_FYVE_PHD"/>
</dbReference>
<dbReference type="PROSITE" id="PS51184">
    <property type="entry name" value="JMJC"/>
    <property type="match status" value="1"/>
</dbReference>
<evidence type="ECO:0000259" key="9">
    <source>
        <dbReference type="PROSITE" id="PS50016"/>
    </source>
</evidence>
<evidence type="ECO:0000256" key="6">
    <source>
        <dbReference type="ARBA" id="ARBA00023242"/>
    </source>
</evidence>
<feature type="compositionally biased region" description="Gly residues" evidence="8">
    <location>
        <begin position="1344"/>
        <end position="1366"/>
    </location>
</feature>
<feature type="compositionally biased region" description="Basic residues" evidence="8">
    <location>
        <begin position="1686"/>
        <end position="1695"/>
    </location>
</feature>
<dbReference type="PROSITE" id="PS51011">
    <property type="entry name" value="ARID"/>
    <property type="match status" value="1"/>
</dbReference>
<evidence type="ECO:0000256" key="4">
    <source>
        <dbReference type="ARBA" id="ARBA00022833"/>
    </source>
</evidence>
<gene>
    <name evidence="13" type="ORF">Esi_0014_0020</name>
</gene>
<keyword evidence="3 7" id="KW-0863">Zinc-finger</keyword>
<dbReference type="InterPro" id="IPR036431">
    <property type="entry name" value="ARID_dom_sf"/>
</dbReference>
<dbReference type="SMART" id="SM01014">
    <property type="entry name" value="ARID"/>
    <property type="match status" value="1"/>
</dbReference>
<keyword evidence="14" id="KW-1185">Reference proteome</keyword>
<dbReference type="GO" id="GO:0010468">
    <property type="term" value="P:regulation of gene expression"/>
    <property type="evidence" value="ECO:0007669"/>
    <property type="project" value="TreeGrafter"/>
</dbReference>
<feature type="compositionally biased region" description="Gly residues" evidence="8">
    <location>
        <begin position="265"/>
        <end position="280"/>
    </location>
</feature>
<feature type="region of interest" description="Disordered" evidence="8">
    <location>
        <begin position="1042"/>
        <end position="1062"/>
    </location>
</feature>
<dbReference type="SMART" id="SM00501">
    <property type="entry name" value="BRIGHT"/>
    <property type="match status" value="1"/>
</dbReference>
<protein>
    <recommendedName>
        <fullName evidence="15">[Histone H3]-trimethyl-L-lysine(4) demethylase</fullName>
    </recommendedName>
</protein>
<dbReference type="InterPro" id="IPR019786">
    <property type="entry name" value="Zinc_finger_PHD-type_CS"/>
</dbReference>
<evidence type="ECO:0000256" key="1">
    <source>
        <dbReference type="ARBA" id="ARBA00004123"/>
    </source>
</evidence>
<dbReference type="PANTHER" id="PTHR10694:SF33">
    <property type="entry name" value="LYSINE-SPECIFIC DEMETHYLASE 5"/>
    <property type="match status" value="1"/>
</dbReference>
<evidence type="ECO:0000259" key="11">
    <source>
        <dbReference type="PROSITE" id="PS51183"/>
    </source>
</evidence>
<proteinExistence type="predicted"/>
<evidence type="ECO:0000256" key="7">
    <source>
        <dbReference type="PROSITE-ProRule" id="PRU00146"/>
    </source>
</evidence>
<dbReference type="SMART" id="SM00249">
    <property type="entry name" value="PHD"/>
    <property type="match status" value="1"/>
</dbReference>
<feature type="domain" description="PHD-type" evidence="9">
    <location>
        <begin position="345"/>
        <end position="396"/>
    </location>
</feature>
<dbReference type="SUPFAM" id="SSF46774">
    <property type="entry name" value="ARID-like"/>
    <property type="match status" value="1"/>
</dbReference>